<accession>A0A930EGI4</accession>
<feature type="domain" description="Class II Histidinyl-tRNA synthetase (HisRS)-like catalytic core" evidence="1">
    <location>
        <begin position="11"/>
        <end position="87"/>
    </location>
</feature>
<name>A0A930EGI4_9FIRM</name>
<evidence type="ECO:0000259" key="1">
    <source>
        <dbReference type="Pfam" id="PF13393"/>
    </source>
</evidence>
<dbReference type="Proteomes" id="UP000722050">
    <property type="component" value="Unassembled WGS sequence"/>
</dbReference>
<dbReference type="InterPro" id="IPR041715">
    <property type="entry name" value="HisRS-like_core"/>
</dbReference>
<dbReference type="InterPro" id="IPR045864">
    <property type="entry name" value="aa-tRNA-synth_II/BPL/LPL"/>
</dbReference>
<organism evidence="2 3">
    <name type="scientific">Mogibacterium diversum</name>
    <dbReference type="NCBI Taxonomy" id="114527"/>
    <lineage>
        <taxon>Bacteria</taxon>
        <taxon>Bacillati</taxon>
        <taxon>Bacillota</taxon>
        <taxon>Clostridia</taxon>
        <taxon>Peptostreptococcales</taxon>
        <taxon>Anaerovoracaceae</taxon>
        <taxon>Mogibacterium</taxon>
    </lineage>
</organism>
<reference evidence="2" key="1">
    <citation type="submission" date="2020-04" db="EMBL/GenBank/DDBJ databases">
        <title>Deep metagenomics examines the oral microbiome during advanced dental caries in children, revealing novel taxa and co-occurrences with host molecules.</title>
        <authorList>
            <person name="Baker J.L."/>
            <person name="Morton J.T."/>
            <person name="Dinis M."/>
            <person name="Alvarez R."/>
            <person name="Tran N.C."/>
            <person name="Knight R."/>
            <person name="Edlund A."/>
        </authorList>
    </citation>
    <scope>NUCLEOTIDE SEQUENCE</scope>
    <source>
        <strain evidence="2">JCVI_24_bin.8</strain>
    </source>
</reference>
<dbReference type="Pfam" id="PF13393">
    <property type="entry name" value="tRNA-synt_His"/>
    <property type="match status" value="1"/>
</dbReference>
<proteinExistence type="predicted"/>
<dbReference type="EMBL" id="JABZQH010000410">
    <property type="protein sequence ID" value="MBF1353070.1"/>
    <property type="molecule type" value="Genomic_DNA"/>
</dbReference>
<evidence type="ECO:0000313" key="3">
    <source>
        <dbReference type="Proteomes" id="UP000722050"/>
    </source>
</evidence>
<protein>
    <submittedName>
        <fullName evidence="2">ATP phosphoribosyltransferase regulatory subunit</fullName>
    </submittedName>
</protein>
<dbReference type="GO" id="GO:0140096">
    <property type="term" value="F:catalytic activity, acting on a protein"/>
    <property type="evidence" value="ECO:0007669"/>
    <property type="project" value="UniProtKB-ARBA"/>
</dbReference>
<keyword evidence="2" id="KW-0808">Transferase</keyword>
<comment type="caution">
    <text evidence="2">The sequence shown here is derived from an EMBL/GenBank/DDBJ whole genome shotgun (WGS) entry which is preliminary data.</text>
</comment>
<feature type="non-terminal residue" evidence="2">
    <location>
        <position position="88"/>
    </location>
</feature>
<dbReference type="GO" id="GO:0016757">
    <property type="term" value="F:glycosyltransferase activity"/>
    <property type="evidence" value="ECO:0007669"/>
    <property type="project" value="UniProtKB-KW"/>
</dbReference>
<gene>
    <name evidence="2" type="ORF">HXM71_08185</name>
</gene>
<evidence type="ECO:0000313" key="2">
    <source>
        <dbReference type="EMBL" id="MBF1353070.1"/>
    </source>
</evidence>
<sequence length="88" mass="10010">MKKINTAPISGMQELLPREQAIFDQIKSQIMQVYHLHGFNHIETPMIDRTEILLAKAGGDTEKQIYKVVKTAETSDDADQALRFDHTV</sequence>
<dbReference type="SUPFAM" id="SSF55681">
    <property type="entry name" value="Class II aaRS and biotin synthetases"/>
    <property type="match status" value="1"/>
</dbReference>
<dbReference type="AlphaFoldDB" id="A0A930EGI4"/>
<dbReference type="Gene3D" id="3.30.930.10">
    <property type="entry name" value="Bira Bifunctional Protein, Domain 2"/>
    <property type="match status" value="1"/>
</dbReference>
<keyword evidence="2" id="KW-0328">Glycosyltransferase</keyword>